<dbReference type="AlphaFoldDB" id="A0A6M3LNL9"/>
<reference evidence="3" key="1">
    <citation type="submission" date="2020-03" db="EMBL/GenBank/DDBJ databases">
        <title>The deep terrestrial virosphere.</title>
        <authorList>
            <person name="Holmfeldt K."/>
            <person name="Nilsson E."/>
            <person name="Simone D."/>
            <person name="Lopez-Fernandez M."/>
            <person name="Wu X."/>
            <person name="de Brujin I."/>
            <person name="Lundin D."/>
            <person name="Andersson A."/>
            <person name="Bertilsson S."/>
            <person name="Dopson M."/>
        </authorList>
    </citation>
    <scope>NUCLEOTIDE SEQUENCE</scope>
    <source>
        <strain evidence="2">MM415A04091</strain>
        <strain evidence="3">MM415B07853</strain>
    </source>
</reference>
<feature type="region of interest" description="Disordered" evidence="1">
    <location>
        <begin position="30"/>
        <end position="66"/>
    </location>
</feature>
<evidence type="ECO:0000313" key="3">
    <source>
        <dbReference type="EMBL" id="QJA96620.1"/>
    </source>
</evidence>
<proteinExistence type="predicted"/>
<sequence length="66" mass="7978">MAIIFWLIDDETKIALVNFQWEHFKTKLNIPDEPKQEGHKPELEPEPDTELVREMQKRPHSPRFPR</sequence>
<dbReference type="EMBL" id="MT141754">
    <property type="protein sequence ID" value="QJA69984.1"/>
    <property type="molecule type" value="Genomic_DNA"/>
</dbReference>
<name>A0A6M3LNL9_9ZZZZ</name>
<feature type="compositionally biased region" description="Basic and acidic residues" evidence="1">
    <location>
        <begin position="30"/>
        <end position="43"/>
    </location>
</feature>
<dbReference type="EMBL" id="MT143418">
    <property type="protein sequence ID" value="QJA96620.1"/>
    <property type="molecule type" value="Genomic_DNA"/>
</dbReference>
<accession>A0A6M3LNL9</accession>
<evidence type="ECO:0000313" key="2">
    <source>
        <dbReference type="EMBL" id="QJA69984.1"/>
    </source>
</evidence>
<evidence type="ECO:0000256" key="1">
    <source>
        <dbReference type="SAM" id="MobiDB-lite"/>
    </source>
</evidence>
<organism evidence="3">
    <name type="scientific">viral metagenome</name>
    <dbReference type="NCBI Taxonomy" id="1070528"/>
    <lineage>
        <taxon>unclassified sequences</taxon>
        <taxon>metagenomes</taxon>
        <taxon>organismal metagenomes</taxon>
    </lineage>
</organism>
<gene>
    <name evidence="2" type="ORF">MM415A04091_0001</name>
    <name evidence="3" type="ORF">MM415B07853_0002</name>
</gene>
<protein>
    <submittedName>
        <fullName evidence="3">Uncharacterized protein</fullName>
    </submittedName>
</protein>